<accession>A0A7R9B453</accession>
<name>A0A7R9B453_TIMSH</name>
<dbReference type="EMBL" id="OC006068">
    <property type="protein sequence ID" value="CAD7265875.1"/>
    <property type="molecule type" value="Genomic_DNA"/>
</dbReference>
<evidence type="ECO:0000313" key="1">
    <source>
        <dbReference type="EMBL" id="CAD7265875.1"/>
    </source>
</evidence>
<sequence>MTSEEKIKEFLQGQSRARKLPVPKITKIFVASTRTDFVEERRHLLEMVGPELQSHYDDMGLEVSSDTV</sequence>
<proteinExistence type="predicted"/>
<gene>
    <name evidence="1" type="ORF">TSIB3V08_LOCUS9905</name>
</gene>
<dbReference type="AlphaFoldDB" id="A0A7R9B453"/>
<organism evidence="1">
    <name type="scientific">Timema shepardi</name>
    <name type="common">Walking stick</name>
    <dbReference type="NCBI Taxonomy" id="629360"/>
    <lineage>
        <taxon>Eukaryota</taxon>
        <taxon>Metazoa</taxon>
        <taxon>Ecdysozoa</taxon>
        <taxon>Arthropoda</taxon>
        <taxon>Hexapoda</taxon>
        <taxon>Insecta</taxon>
        <taxon>Pterygota</taxon>
        <taxon>Neoptera</taxon>
        <taxon>Polyneoptera</taxon>
        <taxon>Phasmatodea</taxon>
        <taxon>Timematodea</taxon>
        <taxon>Timematoidea</taxon>
        <taxon>Timematidae</taxon>
        <taxon>Timema</taxon>
    </lineage>
</organism>
<reference evidence="1" key="1">
    <citation type="submission" date="2020-11" db="EMBL/GenBank/DDBJ databases">
        <authorList>
            <person name="Tran Van P."/>
        </authorList>
    </citation>
    <scope>NUCLEOTIDE SEQUENCE</scope>
</reference>
<protein>
    <submittedName>
        <fullName evidence="1">Uncharacterized protein</fullName>
    </submittedName>
</protein>